<name>A0A0D6AZS4_RHOSU</name>
<evidence type="ECO:0000256" key="1">
    <source>
        <dbReference type="SAM" id="SignalP"/>
    </source>
</evidence>
<sequence>MGRVSIRVAGIAAATALLLVAPAGQSEMTGSQSNDPTAVLGDNLARLLGAERAGLQRLGQRRINRLSTSPTVRDARRYDPKWLDAQPVAKGGEAWTCLSEALYFEARGETVKGQFAVAEVILNRVASPLYPDSVCGVVNQGTGKLNRCQFSYTCDGRAEHISDQRTYRRMGKIARMMLDGAPRALTGGATHYHNRSVDPGWARRLPRTASIGQHLFYRQPAAVAAN</sequence>
<keyword evidence="1" id="KW-0732">Signal</keyword>
<dbReference type="Proteomes" id="UP000064912">
    <property type="component" value="Chromosome"/>
</dbReference>
<dbReference type="PATRIC" id="fig|35806.4.peg.1001"/>
<reference evidence="3 4" key="1">
    <citation type="submission" date="2015-02" db="EMBL/GenBank/DDBJ databases">
        <title>Genome sequene of Rhodovulum sulfidophilum DSM 2351.</title>
        <authorList>
            <person name="Nagao N."/>
        </authorList>
    </citation>
    <scope>NUCLEOTIDE SEQUENCE [LARGE SCALE GENOMIC DNA]</scope>
    <source>
        <strain evidence="3 4">DSM 2351</strain>
    </source>
</reference>
<evidence type="ECO:0000313" key="3">
    <source>
        <dbReference type="EMBL" id="BAQ68145.1"/>
    </source>
</evidence>
<dbReference type="AlphaFoldDB" id="A0A0D6AZS4"/>
<dbReference type="InterPro" id="IPR042047">
    <property type="entry name" value="SleB_dom1"/>
</dbReference>
<dbReference type="Gene3D" id="1.10.10.2520">
    <property type="entry name" value="Cell wall hydrolase SleB, domain 1"/>
    <property type="match status" value="1"/>
</dbReference>
<gene>
    <name evidence="3" type="ORF">NHU_00980</name>
</gene>
<feature type="chain" id="PRO_5002301063" description="Cell wall hydrolase SleB domain-containing protein" evidence="1">
    <location>
        <begin position="26"/>
        <end position="226"/>
    </location>
</feature>
<evidence type="ECO:0000313" key="4">
    <source>
        <dbReference type="Proteomes" id="UP000064912"/>
    </source>
</evidence>
<dbReference type="GO" id="GO:0016787">
    <property type="term" value="F:hydrolase activity"/>
    <property type="evidence" value="ECO:0007669"/>
    <property type="project" value="InterPro"/>
</dbReference>
<dbReference type="KEGG" id="rsu:NHU_00980"/>
<accession>A0A0D6AZS4</accession>
<evidence type="ECO:0000259" key="2">
    <source>
        <dbReference type="Pfam" id="PF07486"/>
    </source>
</evidence>
<organism evidence="3 4">
    <name type="scientific">Rhodovulum sulfidophilum</name>
    <name type="common">Rhodobacter sulfidophilus</name>
    <dbReference type="NCBI Taxonomy" id="35806"/>
    <lineage>
        <taxon>Bacteria</taxon>
        <taxon>Pseudomonadati</taxon>
        <taxon>Pseudomonadota</taxon>
        <taxon>Alphaproteobacteria</taxon>
        <taxon>Rhodobacterales</taxon>
        <taxon>Paracoccaceae</taxon>
        <taxon>Rhodovulum</taxon>
    </lineage>
</organism>
<feature type="signal peptide" evidence="1">
    <location>
        <begin position="1"/>
        <end position="25"/>
    </location>
</feature>
<dbReference type="InterPro" id="IPR011105">
    <property type="entry name" value="Cell_wall_hydrolase_SleB"/>
</dbReference>
<proteinExistence type="predicted"/>
<feature type="domain" description="Cell wall hydrolase SleB" evidence="2">
    <location>
        <begin position="108"/>
        <end position="217"/>
    </location>
</feature>
<dbReference type="EMBL" id="AP014800">
    <property type="protein sequence ID" value="BAQ68145.1"/>
    <property type="molecule type" value="Genomic_DNA"/>
</dbReference>
<dbReference type="Pfam" id="PF07486">
    <property type="entry name" value="Hydrolase_2"/>
    <property type="match status" value="1"/>
</dbReference>
<dbReference type="eggNOG" id="COG3773">
    <property type="taxonomic scope" value="Bacteria"/>
</dbReference>
<protein>
    <recommendedName>
        <fullName evidence="2">Cell wall hydrolase SleB domain-containing protein</fullName>
    </recommendedName>
</protein>